<dbReference type="InterPro" id="IPR001732">
    <property type="entry name" value="UDP-Glc/GDP-Man_DH_N"/>
</dbReference>
<gene>
    <name evidence="6" type="ORF">NE686_05550</name>
</gene>
<dbReference type="Gene3D" id="1.20.5.170">
    <property type="match status" value="1"/>
</dbReference>
<comment type="caution">
    <text evidence="6">The sequence shown here is derived from an EMBL/GenBank/DDBJ whole genome shotgun (WGS) entry which is preliminary data.</text>
</comment>
<name>A0ABT1S7U2_9FIRM</name>
<dbReference type="RefSeq" id="WP_256310763.1">
    <property type="nucleotide sequence ID" value="NZ_JANGAC010000003.1"/>
</dbReference>
<proteinExistence type="inferred from homology"/>
<protein>
    <submittedName>
        <fullName evidence="6">Nucleotide sugar dehydrogenase</fullName>
    </submittedName>
</protein>
<comment type="similarity">
    <text evidence="1 4">Belongs to the UDP-glucose/GDP-mannose dehydrogenase family.</text>
</comment>
<organism evidence="6 7">
    <name type="scientific">Tissierella carlieri</name>
    <dbReference type="NCBI Taxonomy" id="689904"/>
    <lineage>
        <taxon>Bacteria</taxon>
        <taxon>Bacillati</taxon>
        <taxon>Bacillota</taxon>
        <taxon>Tissierellia</taxon>
        <taxon>Tissierellales</taxon>
        <taxon>Tissierellaceae</taxon>
        <taxon>Tissierella</taxon>
    </lineage>
</organism>
<dbReference type="PIRSF" id="PIRSF000124">
    <property type="entry name" value="UDPglc_GDPman_dh"/>
    <property type="match status" value="1"/>
</dbReference>
<dbReference type="SUPFAM" id="SSF51735">
    <property type="entry name" value="NAD(P)-binding Rossmann-fold domains"/>
    <property type="match status" value="1"/>
</dbReference>
<dbReference type="Pfam" id="PF03721">
    <property type="entry name" value="UDPG_MGDP_dh_N"/>
    <property type="match status" value="1"/>
</dbReference>
<dbReference type="Pfam" id="PF00984">
    <property type="entry name" value="UDPG_MGDP_dh"/>
    <property type="match status" value="1"/>
</dbReference>
<dbReference type="PIRSF" id="PIRSF500136">
    <property type="entry name" value="UDP_ManNAc_DH"/>
    <property type="match status" value="1"/>
</dbReference>
<dbReference type="InterPro" id="IPR008927">
    <property type="entry name" value="6-PGluconate_DH-like_C_sf"/>
</dbReference>
<dbReference type="PANTHER" id="PTHR43491">
    <property type="entry name" value="UDP-N-ACETYL-D-MANNOSAMINE DEHYDROGENASE"/>
    <property type="match status" value="1"/>
</dbReference>
<dbReference type="SUPFAM" id="SSF52413">
    <property type="entry name" value="UDP-glucose/GDP-mannose dehydrogenase C-terminal domain"/>
    <property type="match status" value="1"/>
</dbReference>
<dbReference type="NCBIfam" id="TIGR03026">
    <property type="entry name" value="NDP-sugDHase"/>
    <property type="match status" value="1"/>
</dbReference>
<evidence type="ECO:0000256" key="1">
    <source>
        <dbReference type="ARBA" id="ARBA00006601"/>
    </source>
</evidence>
<keyword evidence="2" id="KW-0560">Oxidoreductase</keyword>
<dbReference type="SMART" id="SM00984">
    <property type="entry name" value="UDPG_MGDP_dh_C"/>
    <property type="match status" value="1"/>
</dbReference>
<evidence type="ECO:0000259" key="5">
    <source>
        <dbReference type="SMART" id="SM00984"/>
    </source>
</evidence>
<keyword evidence="3" id="KW-0520">NAD</keyword>
<evidence type="ECO:0000256" key="2">
    <source>
        <dbReference type="ARBA" id="ARBA00023002"/>
    </source>
</evidence>
<dbReference type="InterPro" id="IPR014026">
    <property type="entry name" value="UDP-Glc/GDP-Man_DH_dimer"/>
</dbReference>
<dbReference type="SUPFAM" id="SSF48179">
    <property type="entry name" value="6-phosphogluconate dehydrogenase C-terminal domain-like"/>
    <property type="match status" value="1"/>
</dbReference>
<dbReference type="InterPro" id="IPR014027">
    <property type="entry name" value="UDP-Glc/GDP-Man_DH_C"/>
</dbReference>
<dbReference type="Proteomes" id="UP001524478">
    <property type="component" value="Unassembled WGS sequence"/>
</dbReference>
<dbReference type="EMBL" id="JANGAC010000003">
    <property type="protein sequence ID" value="MCQ4922541.1"/>
    <property type="molecule type" value="Genomic_DNA"/>
</dbReference>
<dbReference type="InterPro" id="IPR017476">
    <property type="entry name" value="UDP-Glc/GDP-Man"/>
</dbReference>
<evidence type="ECO:0000313" key="7">
    <source>
        <dbReference type="Proteomes" id="UP001524478"/>
    </source>
</evidence>
<evidence type="ECO:0000313" key="6">
    <source>
        <dbReference type="EMBL" id="MCQ4922541.1"/>
    </source>
</evidence>
<sequence>MISVIGLGYVGLPTAVLLANAGNKVRGIDINEQYLSKIANCEIETEDIELNNMLSKVLNNENLTLENKISESDVFIIAVPTLVVDNEICLDHIKAVCAELVKVLKKGDLVIVESTIAPGTTETAIKSMLETNGLSGIDDFYLAHMPERVKPGNTLNELVYNDRVVGGVTLKAAELAKKVYESFVKSEIKETDALTAEMVKVVENTFRDINIAFANEVLTICEEAKADPWKVIELANMHPRVNIHRPGPGVGGYCIPVVPWFLAQLAPNEAKIIKESRARNDYMPIKVANDIKKIMDKNNLSKVLLLGTTYAGNVKETRFSPTLDIIKELESLNINYSAYDPISRDKLENQENDFTKAISGAELVVFLVGHDIFKEITAEELKKYGVLEIFDCTGQIYLQHLDQKEIKVHVLGKLDI</sequence>
<evidence type="ECO:0000256" key="3">
    <source>
        <dbReference type="ARBA" id="ARBA00023027"/>
    </source>
</evidence>
<dbReference type="InterPro" id="IPR036291">
    <property type="entry name" value="NAD(P)-bd_dom_sf"/>
</dbReference>
<dbReference type="Pfam" id="PF03720">
    <property type="entry name" value="UDPG_MGDP_dh_C"/>
    <property type="match status" value="1"/>
</dbReference>
<reference evidence="6 7" key="1">
    <citation type="submission" date="2022-06" db="EMBL/GenBank/DDBJ databases">
        <title>Isolation of gut microbiota from human fecal samples.</title>
        <authorList>
            <person name="Pamer E.G."/>
            <person name="Barat B."/>
            <person name="Waligurski E."/>
            <person name="Medina S."/>
            <person name="Paddock L."/>
            <person name="Mostad J."/>
        </authorList>
    </citation>
    <scope>NUCLEOTIDE SEQUENCE [LARGE SCALE GENOMIC DNA]</scope>
    <source>
        <strain evidence="6 7">DFI.7.95</strain>
    </source>
</reference>
<dbReference type="PANTHER" id="PTHR43491:SF2">
    <property type="entry name" value="UDP-N-ACETYL-D-MANNOSAMINE DEHYDROGENASE"/>
    <property type="match status" value="1"/>
</dbReference>
<dbReference type="InterPro" id="IPR036220">
    <property type="entry name" value="UDP-Glc/GDP-Man_DH_C_sf"/>
</dbReference>
<evidence type="ECO:0000256" key="4">
    <source>
        <dbReference type="PIRNR" id="PIRNR000124"/>
    </source>
</evidence>
<keyword evidence="7" id="KW-1185">Reference proteome</keyword>
<feature type="domain" description="UDP-glucose/GDP-mannose dehydrogenase C-terminal" evidence="5">
    <location>
        <begin position="304"/>
        <end position="398"/>
    </location>
</feature>
<dbReference type="Gene3D" id="3.40.50.720">
    <property type="entry name" value="NAD(P)-binding Rossmann-like Domain"/>
    <property type="match status" value="2"/>
</dbReference>
<dbReference type="InterPro" id="IPR028359">
    <property type="entry name" value="UDP_ManNAc/GlcNAc_DH"/>
</dbReference>
<accession>A0ABT1S7U2</accession>